<name>A0AAD8E8P0_DIPPU</name>
<reference evidence="1" key="2">
    <citation type="submission" date="2023-05" db="EMBL/GenBank/DDBJ databases">
        <authorList>
            <person name="Fouks B."/>
        </authorList>
    </citation>
    <scope>NUCLEOTIDE SEQUENCE</scope>
    <source>
        <strain evidence="1">Stay&amp;Tobe</strain>
        <tissue evidence="1">Testes</tissue>
    </source>
</reference>
<evidence type="ECO:0000313" key="1">
    <source>
        <dbReference type="EMBL" id="KAJ9580752.1"/>
    </source>
</evidence>
<proteinExistence type="predicted"/>
<dbReference type="EMBL" id="JASPKZ010008172">
    <property type="protein sequence ID" value="KAJ9580752.1"/>
    <property type="molecule type" value="Genomic_DNA"/>
</dbReference>
<comment type="caution">
    <text evidence="1">The sequence shown here is derived from an EMBL/GenBank/DDBJ whole genome shotgun (WGS) entry which is preliminary data.</text>
</comment>
<sequence length="49" mass="5589">RNERSLANSVICNLKKIGPCKLPLFNHSHAVNCVCYCLKIIEKSILTFR</sequence>
<feature type="non-terminal residue" evidence="1">
    <location>
        <position position="1"/>
    </location>
</feature>
<dbReference type="Proteomes" id="UP001233999">
    <property type="component" value="Unassembled WGS sequence"/>
</dbReference>
<keyword evidence="2" id="KW-1185">Reference proteome</keyword>
<protein>
    <submittedName>
        <fullName evidence="1">Uncharacterized protein</fullName>
    </submittedName>
</protein>
<reference evidence="1" key="1">
    <citation type="journal article" date="2023" name="IScience">
        <title>Live-bearing cockroach genome reveals convergent evolutionary mechanisms linked to viviparity in insects and beyond.</title>
        <authorList>
            <person name="Fouks B."/>
            <person name="Harrison M.C."/>
            <person name="Mikhailova A.A."/>
            <person name="Marchal E."/>
            <person name="English S."/>
            <person name="Carruthers M."/>
            <person name="Jennings E.C."/>
            <person name="Chiamaka E.L."/>
            <person name="Frigard R.A."/>
            <person name="Pippel M."/>
            <person name="Attardo G.M."/>
            <person name="Benoit J.B."/>
            <person name="Bornberg-Bauer E."/>
            <person name="Tobe S.S."/>
        </authorList>
    </citation>
    <scope>NUCLEOTIDE SEQUENCE</scope>
    <source>
        <strain evidence="1">Stay&amp;Tobe</strain>
    </source>
</reference>
<feature type="non-terminal residue" evidence="1">
    <location>
        <position position="49"/>
    </location>
</feature>
<dbReference type="AlphaFoldDB" id="A0AAD8E8P0"/>
<accession>A0AAD8E8P0</accession>
<gene>
    <name evidence="1" type="ORF">L9F63_024066</name>
</gene>
<organism evidence="1 2">
    <name type="scientific">Diploptera punctata</name>
    <name type="common">Pacific beetle cockroach</name>
    <dbReference type="NCBI Taxonomy" id="6984"/>
    <lineage>
        <taxon>Eukaryota</taxon>
        <taxon>Metazoa</taxon>
        <taxon>Ecdysozoa</taxon>
        <taxon>Arthropoda</taxon>
        <taxon>Hexapoda</taxon>
        <taxon>Insecta</taxon>
        <taxon>Pterygota</taxon>
        <taxon>Neoptera</taxon>
        <taxon>Polyneoptera</taxon>
        <taxon>Dictyoptera</taxon>
        <taxon>Blattodea</taxon>
        <taxon>Blaberoidea</taxon>
        <taxon>Blaberidae</taxon>
        <taxon>Diplopterinae</taxon>
        <taxon>Diploptera</taxon>
    </lineage>
</organism>
<evidence type="ECO:0000313" key="2">
    <source>
        <dbReference type="Proteomes" id="UP001233999"/>
    </source>
</evidence>